<evidence type="ECO:0000256" key="6">
    <source>
        <dbReference type="ARBA" id="ARBA00023139"/>
    </source>
</evidence>
<keyword evidence="7" id="KW-0449">Lipoprotein</keyword>
<dbReference type="PATRIC" id="fig|1300222.3.peg.4611"/>
<evidence type="ECO:0000256" key="4">
    <source>
        <dbReference type="ARBA" id="ARBA00022729"/>
    </source>
</evidence>
<evidence type="ECO:0000256" key="3">
    <source>
        <dbReference type="ARBA" id="ARBA00022544"/>
    </source>
</evidence>
<dbReference type="Pfam" id="PF25198">
    <property type="entry name" value="Spore_GerAC_N"/>
    <property type="match status" value="1"/>
</dbReference>
<dbReference type="Proteomes" id="UP000012081">
    <property type="component" value="Unassembled WGS sequence"/>
</dbReference>
<evidence type="ECO:0000256" key="7">
    <source>
        <dbReference type="ARBA" id="ARBA00023288"/>
    </source>
</evidence>
<name>M8DB61_9BACL</name>
<keyword evidence="5" id="KW-0472">Membrane</keyword>
<dbReference type="PANTHER" id="PTHR35789">
    <property type="entry name" value="SPORE GERMINATION PROTEIN B3"/>
    <property type="match status" value="1"/>
</dbReference>
<accession>M8DB61</accession>
<dbReference type="GeneID" id="89498157"/>
<evidence type="ECO:0000313" key="11">
    <source>
        <dbReference type="Proteomes" id="UP000012081"/>
    </source>
</evidence>
<dbReference type="PANTHER" id="PTHR35789:SF1">
    <property type="entry name" value="SPORE GERMINATION PROTEIN B3"/>
    <property type="match status" value="1"/>
</dbReference>
<evidence type="ECO:0000256" key="2">
    <source>
        <dbReference type="ARBA" id="ARBA00007886"/>
    </source>
</evidence>
<reference evidence="10 11" key="1">
    <citation type="submission" date="2013-03" db="EMBL/GenBank/DDBJ databases">
        <title>Assembly of a new bacterial strain Brevibacillus borstelensis AK1.</title>
        <authorList>
            <person name="Rajan I."/>
            <person name="PoliReddy D."/>
            <person name="Sugumar T."/>
            <person name="Rathinam K."/>
            <person name="Alqarawi S."/>
            <person name="Khalil A.B."/>
            <person name="Sivakumar N."/>
        </authorList>
    </citation>
    <scope>NUCLEOTIDE SEQUENCE [LARGE SCALE GENOMIC DNA]</scope>
    <source>
        <strain evidence="10 11">AK1</strain>
    </source>
</reference>
<gene>
    <name evidence="10" type="ORF">I532_21955</name>
</gene>
<keyword evidence="3" id="KW-0309">Germination</keyword>
<dbReference type="AlphaFoldDB" id="M8DB61"/>
<dbReference type="RefSeq" id="WP_003391334.1">
    <property type="nucleotide sequence ID" value="NZ_APBN01000014.1"/>
</dbReference>
<dbReference type="GO" id="GO:0009847">
    <property type="term" value="P:spore germination"/>
    <property type="evidence" value="ECO:0007669"/>
    <property type="project" value="InterPro"/>
</dbReference>
<dbReference type="GO" id="GO:0016020">
    <property type="term" value="C:membrane"/>
    <property type="evidence" value="ECO:0007669"/>
    <property type="project" value="UniProtKB-SubCell"/>
</dbReference>
<organism evidence="10 11">
    <name type="scientific">Brevibacillus borstelensis AK1</name>
    <dbReference type="NCBI Taxonomy" id="1300222"/>
    <lineage>
        <taxon>Bacteria</taxon>
        <taxon>Bacillati</taxon>
        <taxon>Bacillota</taxon>
        <taxon>Bacilli</taxon>
        <taxon>Bacillales</taxon>
        <taxon>Paenibacillaceae</taxon>
        <taxon>Brevibacillus</taxon>
    </lineage>
</organism>
<dbReference type="NCBIfam" id="TIGR02887">
    <property type="entry name" value="spore_ger_x_C"/>
    <property type="match status" value="1"/>
</dbReference>
<keyword evidence="11" id="KW-1185">Reference proteome</keyword>
<comment type="caution">
    <text evidence="10">The sequence shown here is derived from an EMBL/GenBank/DDBJ whole genome shotgun (WGS) entry which is preliminary data.</text>
</comment>
<dbReference type="InterPro" id="IPR057336">
    <property type="entry name" value="GerAC_N"/>
</dbReference>
<feature type="domain" description="Spore germination GerAC-like C-terminal" evidence="8">
    <location>
        <begin position="198"/>
        <end position="369"/>
    </location>
</feature>
<sequence length="372" mass="42518">MIRRLHFLILTMLLAILPGCADLRNLEDVTLALMAGIDLSEKNELLFYVSSPVFSKDAKKKVEEYGVRADSIRQSTKRFDALVTALTVGGKIQLIVLGKRLLQHPDWFSLLDTLYRDGRMTVNSRVVVVDGPVHSVFHLNPADKPRLPLHLTQLLDTANRRNLTVKTTTQEFHRMMAEKGMTPSITEFKERNSVVEVMGTALLDHQGKYVTLLLPKDTILLQILIHKLQGEMTLTVPLPGQSDQQKVIKPRVSFFVKDVTRTVKTGYRDNRFRFDVELQMEISLAEQMFPVEPAKQYKKLEQLIEKQLAQKYADLIKQFQKQKVDPVGFGVYARAYQYKEWKKVQDDWPAAFAKAEVRVKPVISIKGIGITE</sequence>
<protein>
    <submittedName>
        <fullName evidence="10">Spore germination protein</fullName>
    </submittedName>
</protein>
<evidence type="ECO:0000259" key="9">
    <source>
        <dbReference type="Pfam" id="PF25198"/>
    </source>
</evidence>
<evidence type="ECO:0000256" key="5">
    <source>
        <dbReference type="ARBA" id="ARBA00023136"/>
    </source>
</evidence>
<dbReference type="OrthoDB" id="2694406at2"/>
<dbReference type="STRING" id="1300222.I532_21955"/>
<keyword evidence="4" id="KW-0732">Signal</keyword>
<dbReference type="InterPro" id="IPR008844">
    <property type="entry name" value="Spore_GerAC-like"/>
</dbReference>
<proteinExistence type="inferred from homology"/>
<comment type="similarity">
    <text evidence="2">Belongs to the GerABKC lipoprotein family.</text>
</comment>
<keyword evidence="6" id="KW-0564">Palmitate</keyword>
<evidence type="ECO:0000256" key="1">
    <source>
        <dbReference type="ARBA" id="ARBA00004635"/>
    </source>
</evidence>
<evidence type="ECO:0000259" key="8">
    <source>
        <dbReference type="Pfam" id="PF05504"/>
    </source>
</evidence>
<dbReference type="Pfam" id="PF05504">
    <property type="entry name" value="Spore_GerAC"/>
    <property type="match status" value="1"/>
</dbReference>
<evidence type="ECO:0000313" key="10">
    <source>
        <dbReference type="EMBL" id="EMT50577.1"/>
    </source>
</evidence>
<dbReference type="EMBL" id="APBN01000014">
    <property type="protein sequence ID" value="EMT50577.1"/>
    <property type="molecule type" value="Genomic_DNA"/>
</dbReference>
<dbReference type="Gene3D" id="3.30.300.210">
    <property type="entry name" value="Nutrient germinant receptor protein C, domain 3"/>
    <property type="match status" value="1"/>
</dbReference>
<dbReference type="InterPro" id="IPR038501">
    <property type="entry name" value="Spore_GerAC_C_sf"/>
</dbReference>
<dbReference type="InterPro" id="IPR046953">
    <property type="entry name" value="Spore_GerAC-like_C"/>
</dbReference>
<comment type="subcellular location">
    <subcellularLocation>
        <location evidence="1">Membrane</location>
        <topology evidence="1">Lipid-anchor</topology>
    </subcellularLocation>
</comment>
<feature type="domain" description="Spore germination protein N-terminal" evidence="9">
    <location>
        <begin position="23"/>
        <end position="187"/>
    </location>
</feature>